<dbReference type="EMBL" id="VUJU01000461">
    <property type="protein sequence ID" value="KAF0770249.1"/>
    <property type="molecule type" value="Genomic_DNA"/>
</dbReference>
<comment type="caution">
    <text evidence="1">The sequence shown here is derived from an EMBL/GenBank/DDBJ whole genome shotgun (WGS) entry which is preliminary data.</text>
</comment>
<evidence type="ECO:0000313" key="1">
    <source>
        <dbReference type="EMBL" id="KAF0770249.1"/>
    </source>
</evidence>
<organism evidence="1 2">
    <name type="scientific">Aphis craccivora</name>
    <name type="common">Cowpea aphid</name>
    <dbReference type="NCBI Taxonomy" id="307492"/>
    <lineage>
        <taxon>Eukaryota</taxon>
        <taxon>Metazoa</taxon>
        <taxon>Ecdysozoa</taxon>
        <taxon>Arthropoda</taxon>
        <taxon>Hexapoda</taxon>
        <taxon>Insecta</taxon>
        <taxon>Pterygota</taxon>
        <taxon>Neoptera</taxon>
        <taxon>Paraneoptera</taxon>
        <taxon>Hemiptera</taxon>
        <taxon>Sternorrhyncha</taxon>
        <taxon>Aphidomorpha</taxon>
        <taxon>Aphidoidea</taxon>
        <taxon>Aphididae</taxon>
        <taxon>Aphidini</taxon>
        <taxon>Aphis</taxon>
        <taxon>Aphis</taxon>
    </lineage>
</organism>
<reference evidence="1 2" key="1">
    <citation type="submission" date="2019-08" db="EMBL/GenBank/DDBJ databases">
        <title>Whole genome of Aphis craccivora.</title>
        <authorList>
            <person name="Voronova N.V."/>
            <person name="Shulinski R.S."/>
            <person name="Bandarenka Y.V."/>
            <person name="Zhorov D.G."/>
            <person name="Warner D."/>
        </authorList>
    </citation>
    <scope>NUCLEOTIDE SEQUENCE [LARGE SCALE GENOMIC DNA]</scope>
    <source>
        <strain evidence="1">180601</strain>
        <tissue evidence="1">Whole Body</tissue>
    </source>
</reference>
<proteinExistence type="predicted"/>
<gene>
    <name evidence="1" type="ORF">FWK35_00009087</name>
</gene>
<accession>A0A6G0ZHC4</accession>
<protein>
    <submittedName>
        <fullName evidence="1">Uncharacterized protein</fullName>
    </submittedName>
</protein>
<name>A0A6G0ZHC4_APHCR</name>
<dbReference type="Proteomes" id="UP000478052">
    <property type="component" value="Unassembled WGS sequence"/>
</dbReference>
<sequence length="127" mass="15024">MTPPRVIFSIYPFISPILEYEFVVWSSYTIAIDIHRIDHVQNCLINFISLGLNITYPNHDYRPISQTLKFNFLSTWRDKFGKNQFYMRVELMPRGFLNYLLDIHTPSNTCLQCCFYPLTINLASFEA</sequence>
<evidence type="ECO:0000313" key="2">
    <source>
        <dbReference type="Proteomes" id="UP000478052"/>
    </source>
</evidence>
<dbReference type="AlphaFoldDB" id="A0A6G0ZHC4"/>
<keyword evidence="2" id="KW-1185">Reference proteome</keyword>